<organism evidence="1 2">
    <name type="scientific">Avena sativa</name>
    <name type="common">Oat</name>
    <dbReference type="NCBI Taxonomy" id="4498"/>
    <lineage>
        <taxon>Eukaryota</taxon>
        <taxon>Viridiplantae</taxon>
        <taxon>Streptophyta</taxon>
        <taxon>Embryophyta</taxon>
        <taxon>Tracheophyta</taxon>
        <taxon>Spermatophyta</taxon>
        <taxon>Magnoliopsida</taxon>
        <taxon>Liliopsida</taxon>
        <taxon>Poales</taxon>
        <taxon>Poaceae</taxon>
        <taxon>BOP clade</taxon>
        <taxon>Pooideae</taxon>
        <taxon>Poodae</taxon>
        <taxon>Poeae</taxon>
        <taxon>Poeae Chloroplast Group 1 (Aveneae type)</taxon>
        <taxon>Aveninae</taxon>
        <taxon>Avena</taxon>
    </lineage>
</organism>
<name>A0ACD5XNI9_AVESA</name>
<protein>
    <submittedName>
        <fullName evidence="1">Uncharacterized protein</fullName>
    </submittedName>
</protein>
<sequence>MTPTLASGSWQLGSREESLGSEVGIISPAELQAQKHPKISPHVYIHNPSDPHPQVAYSPTVPESLTREGKKPKLQKISPPTTTTPTAMSADAPVPTLRPEERAGILTLLAAAARPLGDVVADFLARFPRERRLRVGATLCFLLEDKKMLHSTGRLIAFAILHQSYSSQPVNPYVPLLLNQVVIELAKDSKLVYHCGMTPQKLPDLVEHNPLIAVELLSKLMNSPDIAGYFDVLVHMEMSLHSMEVVNRLTTAVELPTGFVHEYISNCIQSCQNIKDKYMQNRLVRLVCVFLQSLIRNQIINVQDLFIEVQAFCIEFSRIREAAGLFRLLKSLE</sequence>
<dbReference type="Proteomes" id="UP001732700">
    <property type="component" value="Chromosome 5A"/>
</dbReference>
<reference evidence="1" key="1">
    <citation type="submission" date="2021-05" db="EMBL/GenBank/DDBJ databases">
        <authorList>
            <person name="Scholz U."/>
            <person name="Mascher M."/>
            <person name="Fiebig A."/>
        </authorList>
    </citation>
    <scope>NUCLEOTIDE SEQUENCE [LARGE SCALE GENOMIC DNA]</scope>
</reference>
<proteinExistence type="predicted"/>
<accession>A0ACD5XNI9</accession>
<keyword evidence="2" id="KW-1185">Reference proteome</keyword>
<reference evidence="1" key="2">
    <citation type="submission" date="2025-09" db="UniProtKB">
        <authorList>
            <consortium name="EnsemblPlants"/>
        </authorList>
    </citation>
    <scope>IDENTIFICATION</scope>
</reference>
<evidence type="ECO:0000313" key="2">
    <source>
        <dbReference type="Proteomes" id="UP001732700"/>
    </source>
</evidence>
<evidence type="ECO:0000313" key="1">
    <source>
        <dbReference type="EnsemblPlants" id="AVESA.00010b.r2.5AG0823210.1.CDS"/>
    </source>
</evidence>
<dbReference type="EnsemblPlants" id="AVESA.00010b.r2.5AG0823210.1">
    <property type="protein sequence ID" value="AVESA.00010b.r2.5AG0823210.1.CDS"/>
    <property type="gene ID" value="AVESA.00010b.r2.5AG0823210"/>
</dbReference>